<name>I4AJP3_BERLS</name>
<keyword evidence="3 4" id="KW-0408">Iron</keyword>
<dbReference type="AlphaFoldDB" id="I4AJP3"/>
<evidence type="ECO:0000256" key="2">
    <source>
        <dbReference type="ARBA" id="ARBA00022723"/>
    </source>
</evidence>
<reference evidence="7" key="1">
    <citation type="submission" date="2012-06" db="EMBL/GenBank/DDBJ databases">
        <title>The complete genome of Flexibacter litoralis DSM 6794.</title>
        <authorList>
            <person name="Lucas S."/>
            <person name="Copeland A."/>
            <person name="Lapidus A."/>
            <person name="Glavina del Rio T."/>
            <person name="Dalin E."/>
            <person name="Tice H."/>
            <person name="Bruce D."/>
            <person name="Goodwin L."/>
            <person name="Pitluck S."/>
            <person name="Peters L."/>
            <person name="Ovchinnikova G."/>
            <person name="Lu M."/>
            <person name="Kyrpides N."/>
            <person name="Mavromatis K."/>
            <person name="Ivanova N."/>
            <person name="Brettin T."/>
            <person name="Detter J.C."/>
            <person name="Han C."/>
            <person name="Larimer F."/>
            <person name="Land M."/>
            <person name="Hauser L."/>
            <person name="Markowitz V."/>
            <person name="Cheng J.-F."/>
            <person name="Hugenholtz P."/>
            <person name="Woyke T."/>
            <person name="Wu D."/>
            <person name="Spring S."/>
            <person name="Lang E."/>
            <person name="Kopitz M."/>
            <person name="Brambilla E."/>
            <person name="Klenk H.-P."/>
            <person name="Eisen J.A."/>
        </authorList>
    </citation>
    <scope>NUCLEOTIDE SEQUENCE [LARGE SCALE GENOMIC DNA]</scope>
    <source>
        <strain evidence="7">ATCC 23117 / DSM 6794 / NBRC 15988 / NCIMB 1366 / Sio-4</strain>
    </source>
</reference>
<sequence length="688" mass="79461" precursor="true">MKVDFILSTYFQAMKKLLSVFIVVFAFCFTSCSDSENTQNDRIANMSAEELAYNFPHLFDSPPPQEFVIDTEQDTVIFGKSGTLLAIEAGTFTDENGNPLKGKLTLNLKEALSLSDMLENKLTTQTQDGQILQSGGMFEFTAKSDKKGKINISKSIHAEVPTQQKIGDMSVYEGIQVSEGAPVQWKKEKELENWLTEIPLERLDFFPKNNITEDEGYVSANQQLDNNSSESIFRFVQEAAEEPKICGISKYILEGLSDKKFQGTFISTYEFEKRLKVMNECCGNDLIAIYLKNLDKNLWESDKLAAEYLTKNKKCRASIFEEFAAEKATKVKPKGKVNRALQKYINKIFKNKEKAWAKFKTDFDKWDKKKEKLQTEVVEKLENERKFSERLNYSFDLNRLGWTNIDMLMKYPNQIAVDFDIKVKGLELKEAGRVFLIFPNEKIIVDLSRNEKGNFYGKQGNENVIYLPKGTDIILKAVTGKNKQLYTGELDLVIKSKIKKTIKTTETTDKKVADRIKEFEQQRMITQTVSNPSIATTSFTRNPIITRRDFSAKKFEQALENHYKSKPVLEDYKECCFEIDLVKGKQLFENDCRQCHAIHKKIVGSALAGSESRWGNRQYLIEFIRYPEKVIMESRETDNIYPYRLYEEYGQMMPNHDHLSDDDISSILDYIETESKKYSYSDFKEKEN</sequence>
<keyword evidence="7" id="KW-1185">Reference proteome</keyword>
<dbReference type="InterPro" id="IPR036909">
    <property type="entry name" value="Cyt_c-like_dom_sf"/>
</dbReference>
<dbReference type="Gene3D" id="1.10.760.10">
    <property type="entry name" value="Cytochrome c-like domain"/>
    <property type="match status" value="1"/>
</dbReference>
<protein>
    <submittedName>
        <fullName evidence="6">Cytochrome c, mono-and diheme variants family</fullName>
    </submittedName>
</protein>
<evidence type="ECO:0000256" key="3">
    <source>
        <dbReference type="ARBA" id="ARBA00023004"/>
    </source>
</evidence>
<dbReference type="PROSITE" id="PS51007">
    <property type="entry name" value="CYTC"/>
    <property type="match status" value="1"/>
</dbReference>
<dbReference type="HOGENOM" id="CLU_399957_0_0_10"/>
<evidence type="ECO:0000259" key="5">
    <source>
        <dbReference type="PROSITE" id="PS51007"/>
    </source>
</evidence>
<dbReference type="GO" id="GO:0009055">
    <property type="term" value="F:electron transfer activity"/>
    <property type="evidence" value="ECO:0007669"/>
    <property type="project" value="InterPro"/>
</dbReference>
<keyword evidence="2 4" id="KW-0479">Metal-binding</keyword>
<dbReference type="eggNOG" id="COG2010">
    <property type="taxonomic scope" value="Bacteria"/>
</dbReference>
<evidence type="ECO:0000256" key="4">
    <source>
        <dbReference type="PROSITE-ProRule" id="PRU00433"/>
    </source>
</evidence>
<gene>
    <name evidence="6" type="ordered locus">Fleli_1779</name>
</gene>
<dbReference type="KEGG" id="fli:Fleli_1779"/>
<evidence type="ECO:0000256" key="1">
    <source>
        <dbReference type="ARBA" id="ARBA00022617"/>
    </source>
</evidence>
<dbReference type="SUPFAM" id="SSF46626">
    <property type="entry name" value="Cytochrome c"/>
    <property type="match status" value="1"/>
</dbReference>
<dbReference type="STRING" id="880071.Fleli_1779"/>
<dbReference type="EMBL" id="CP003345">
    <property type="protein sequence ID" value="AFM04178.1"/>
    <property type="molecule type" value="Genomic_DNA"/>
</dbReference>
<accession>I4AJP3</accession>
<feature type="domain" description="Cytochrome c" evidence="5">
    <location>
        <begin position="579"/>
        <end position="675"/>
    </location>
</feature>
<keyword evidence="1 4" id="KW-0349">Heme</keyword>
<dbReference type="InterPro" id="IPR009056">
    <property type="entry name" value="Cyt_c-like_dom"/>
</dbReference>
<proteinExistence type="predicted"/>
<dbReference type="Pfam" id="PF00034">
    <property type="entry name" value="Cytochrom_C"/>
    <property type="match status" value="1"/>
</dbReference>
<organism evidence="6 7">
    <name type="scientific">Bernardetia litoralis (strain ATCC 23117 / DSM 6794 / NBRC 15988 / NCIMB 1366 / Fx l1 / Sio-4)</name>
    <name type="common">Flexibacter litoralis</name>
    <dbReference type="NCBI Taxonomy" id="880071"/>
    <lineage>
        <taxon>Bacteria</taxon>
        <taxon>Pseudomonadati</taxon>
        <taxon>Bacteroidota</taxon>
        <taxon>Cytophagia</taxon>
        <taxon>Cytophagales</taxon>
        <taxon>Bernardetiaceae</taxon>
        <taxon>Bernardetia</taxon>
    </lineage>
</organism>
<evidence type="ECO:0000313" key="7">
    <source>
        <dbReference type="Proteomes" id="UP000006054"/>
    </source>
</evidence>
<dbReference type="GO" id="GO:0046872">
    <property type="term" value="F:metal ion binding"/>
    <property type="evidence" value="ECO:0007669"/>
    <property type="project" value="UniProtKB-KW"/>
</dbReference>
<evidence type="ECO:0000313" key="6">
    <source>
        <dbReference type="EMBL" id="AFM04178.1"/>
    </source>
</evidence>
<dbReference type="Proteomes" id="UP000006054">
    <property type="component" value="Chromosome"/>
</dbReference>
<dbReference type="GO" id="GO:0020037">
    <property type="term" value="F:heme binding"/>
    <property type="evidence" value="ECO:0007669"/>
    <property type="project" value="InterPro"/>
</dbReference>